<feature type="non-terminal residue" evidence="1">
    <location>
        <position position="108"/>
    </location>
</feature>
<protein>
    <submittedName>
        <fullName evidence="1">Uncharacterized protein</fullName>
    </submittedName>
</protein>
<keyword evidence="2" id="KW-1185">Reference proteome</keyword>
<evidence type="ECO:0000313" key="1">
    <source>
        <dbReference type="EMBL" id="CAH9099355.1"/>
    </source>
</evidence>
<accession>A0AAV0DEN7</accession>
<reference evidence="1" key="1">
    <citation type="submission" date="2022-07" db="EMBL/GenBank/DDBJ databases">
        <authorList>
            <person name="Macas J."/>
            <person name="Novak P."/>
            <person name="Neumann P."/>
        </authorList>
    </citation>
    <scope>NUCLEOTIDE SEQUENCE</scope>
</reference>
<evidence type="ECO:0000313" key="2">
    <source>
        <dbReference type="Proteomes" id="UP001152523"/>
    </source>
</evidence>
<gene>
    <name evidence="1" type="ORF">CEPIT_LOCUS14950</name>
</gene>
<dbReference type="Proteomes" id="UP001152523">
    <property type="component" value="Unassembled WGS sequence"/>
</dbReference>
<comment type="caution">
    <text evidence="1">The sequence shown here is derived from an EMBL/GenBank/DDBJ whole genome shotgun (WGS) entry which is preliminary data.</text>
</comment>
<organism evidence="1 2">
    <name type="scientific">Cuscuta epithymum</name>
    <dbReference type="NCBI Taxonomy" id="186058"/>
    <lineage>
        <taxon>Eukaryota</taxon>
        <taxon>Viridiplantae</taxon>
        <taxon>Streptophyta</taxon>
        <taxon>Embryophyta</taxon>
        <taxon>Tracheophyta</taxon>
        <taxon>Spermatophyta</taxon>
        <taxon>Magnoliopsida</taxon>
        <taxon>eudicotyledons</taxon>
        <taxon>Gunneridae</taxon>
        <taxon>Pentapetalae</taxon>
        <taxon>asterids</taxon>
        <taxon>lamiids</taxon>
        <taxon>Solanales</taxon>
        <taxon>Convolvulaceae</taxon>
        <taxon>Cuscuteae</taxon>
        <taxon>Cuscuta</taxon>
        <taxon>Cuscuta subgen. Cuscuta</taxon>
    </lineage>
</organism>
<dbReference type="AlphaFoldDB" id="A0AAV0DEN7"/>
<proteinExistence type="predicted"/>
<name>A0AAV0DEN7_9ASTE</name>
<dbReference type="EMBL" id="CAMAPF010000105">
    <property type="protein sequence ID" value="CAH9099355.1"/>
    <property type="molecule type" value="Genomic_DNA"/>
</dbReference>
<sequence length="108" mass="13108">MSRPEYVWDKCWTFMSDDILHRQRRALMHPDLKLTEAEIKNYALTEIEMMLRRMGRSLKDYPSMPFPTISDATLYQNRLIFDELQYDRVALHEEHDKCLQSLNDQQRQ</sequence>